<sequence length="127" mass="15001">MKRKPFVERLKGALVELLERMKRKKATPVQTSPAKTKEIDNEKIPANLLDEFEWEICPRVDAATGRRYWELIGTTKSEIGQSFITRWWKWTGHPCSDVEWYQQKEVVNHPLHKGRGLNREDQEQLVD</sequence>
<organism evidence="1">
    <name type="scientific">marine sediment metagenome</name>
    <dbReference type="NCBI Taxonomy" id="412755"/>
    <lineage>
        <taxon>unclassified sequences</taxon>
        <taxon>metagenomes</taxon>
        <taxon>ecological metagenomes</taxon>
    </lineage>
</organism>
<protein>
    <submittedName>
        <fullName evidence="1">Uncharacterized protein</fullName>
    </submittedName>
</protein>
<dbReference type="AlphaFoldDB" id="A0A0F8YZA7"/>
<comment type="caution">
    <text evidence="1">The sequence shown here is derived from an EMBL/GenBank/DDBJ whole genome shotgun (WGS) entry which is preliminary data.</text>
</comment>
<evidence type="ECO:0000313" key="1">
    <source>
        <dbReference type="EMBL" id="KKK53301.1"/>
    </source>
</evidence>
<proteinExistence type="predicted"/>
<gene>
    <name evidence="1" type="ORF">LCGC14_3096160</name>
</gene>
<accession>A0A0F8YZA7</accession>
<name>A0A0F8YZA7_9ZZZZ</name>
<reference evidence="1" key="1">
    <citation type="journal article" date="2015" name="Nature">
        <title>Complex archaea that bridge the gap between prokaryotes and eukaryotes.</title>
        <authorList>
            <person name="Spang A."/>
            <person name="Saw J.H."/>
            <person name="Jorgensen S.L."/>
            <person name="Zaremba-Niedzwiedzka K."/>
            <person name="Martijn J."/>
            <person name="Lind A.E."/>
            <person name="van Eijk R."/>
            <person name="Schleper C."/>
            <person name="Guy L."/>
            <person name="Ettema T.J."/>
        </authorList>
    </citation>
    <scope>NUCLEOTIDE SEQUENCE</scope>
</reference>
<dbReference type="EMBL" id="LAZR01066578">
    <property type="protein sequence ID" value="KKK53301.1"/>
    <property type="molecule type" value="Genomic_DNA"/>
</dbReference>